<name>A0AA96LHX8_9BACL</name>
<dbReference type="AlphaFoldDB" id="A0AA96LHX8"/>
<evidence type="ECO:0000256" key="1">
    <source>
        <dbReference type="HAMAP-Rule" id="MF_01851"/>
    </source>
</evidence>
<reference evidence="2 3" key="1">
    <citation type="submission" date="2022-02" db="EMBL/GenBank/DDBJ databases">
        <title>Paenibacillus sp. MBLB1776 Whole Genome Shotgun Sequencing.</title>
        <authorList>
            <person name="Hwang C.Y."/>
            <person name="Cho E.-S."/>
            <person name="Seo M.-J."/>
        </authorList>
    </citation>
    <scope>NUCLEOTIDE SEQUENCE [LARGE SCALE GENOMIC DNA]</scope>
    <source>
        <strain evidence="2 3">MBLB1776</strain>
    </source>
</reference>
<accession>A0AA96LHX8</accession>
<dbReference type="Proteomes" id="UP001305702">
    <property type="component" value="Chromosome"/>
</dbReference>
<dbReference type="HAMAP" id="MF_01851">
    <property type="entry name" value="UPF0637"/>
    <property type="match status" value="1"/>
</dbReference>
<dbReference type="Pfam" id="PF06335">
    <property type="entry name" value="DUF1054"/>
    <property type="match status" value="1"/>
</dbReference>
<dbReference type="KEGG" id="paun:MJA45_11515"/>
<proteinExistence type="inferred from homology"/>
<gene>
    <name evidence="2" type="ORF">MJA45_11515</name>
</gene>
<dbReference type="InterPro" id="IPR053707">
    <property type="entry name" value="UPF0637_domain_sf"/>
</dbReference>
<comment type="similarity">
    <text evidence="1">Belongs to the UPF0637 family.</text>
</comment>
<dbReference type="EMBL" id="CP130318">
    <property type="protein sequence ID" value="WNQ13609.1"/>
    <property type="molecule type" value="Genomic_DNA"/>
</dbReference>
<dbReference type="PIRSF" id="PIRSF021332">
    <property type="entry name" value="DUF1054"/>
    <property type="match status" value="1"/>
</dbReference>
<dbReference type="RefSeq" id="WP_315607392.1">
    <property type="nucleotide sequence ID" value="NZ_CP130318.1"/>
</dbReference>
<dbReference type="SUPFAM" id="SSF142913">
    <property type="entry name" value="YktB/PF0168-like"/>
    <property type="match status" value="1"/>
</dbReference>
<sequence length="207" mass="23803">MTFPGFTDQDFDVFTVPGLEPRMNQLIEQVRPKLHELGDRLQPFLSALCGEPMFSHVAKHARRTVHPPEDTWVAWAPSRRGYKAHPHFQVGLWSTHLFIQFALIYESGQKQAFADGLEGRLEEIRGAIPSSFFWSTDHTKPDVQLHKQMTGDDFAQMLYKLRHVKKAEVLCGVRLERNDPLVGQGEALLETAERTFETLLPLYRLSY</sequence>
<dbReference type="InterPro" id="IPR009403">
    <property type="entry name" value="UPF0637"/>
</dbReference>
<evidence type="ECO:0000313" key="3">
    <source>
        <dbReference type="Proteomes" id="UP001305702"/>
    </source>
</evidence>
<keyword evidence="3" id="KW-1185">Reference proteome</keyword>
<dbReference type="Gene3D" id="3.30.930.20">
    <property type="entry name" value="Protein of unknown function DUF1054"/>
    <property type="match status" value="1"/>
</dbReference>
<evidence type="ECO:0000313" key="2">
    <source>
        <dbReference type="EMBL" id="WNQ13609.1"/>
    </source>
</evidence>
<organism evidence="2 3">
    <name type="scientific">Paenibacillus aurantius</name>
    <dbReference type="NCBI Taxonomy" id="2918900"/>
    <lineage>
        <taxon>Bacteria</taxon>
        <taxon>Bacillati</taxon>
        <taxon>Bacillota</taxon>
        <taxon>Bacilli</taxon>
        <taxon>Bacillales</taxon>
        <taxon>Paenibacillaceae</taxon>
        <taxon>Paenibacillus</taxon>
    </lineage>
</organism>
<protein>
    <recommendedName>
        <fullName evidence="1">UPF0637 protein MJA45_11515</fullName>
    </recommendedName>
</protein>